<dbReference type="GO" id="GO:0016491">
    <property type="term" value="F:oxidoreductase activity"/>
    <property type="evidence" value="ECO:0007669"/>
    <property type="project" value="UniProtKB-KW"/>
</dbReference>
<organism evidence="3 4">
    <name type="scientific">Ferirhizobium litorale</name>
    <dbReference type="NCBI Taxonomy" id="2927786"/>
    <lineage>
        <taxon>Bacteria</taxon>
        <taxon>Pseudomonadati</taxon>
        <taxon>Pseudomonadota</taxon>
        <taxon>Alphaproteobacteria</taxon>
        <taxon>Hyphomicrobiales</taxon>
        <taxon>Rhizobiaceae</taxon>
        <taxon>Ferirhizobium</taxon>
    </lineage>
</organism>
<comment type="caution">
    <text evidence="3">The sequence shown here is derived from an EMBL/GenBank/DDBJ whole genome shotgun (WGS) entry which is preliminary data.</text>
</comment>
<dbReference type="AlphaFoldDB" id="A0AAE3QC65"/>
<dbReference type="Proteomes" id="UP001161580">
    <property type="component" value="Unassembled WGS sequence"/>
</dbReference>
<evidence type="ECO:0000313" key="3">
    <source>
        <dbReference type="EMBL" id="MDI7922390.1"/>
    </source>
</evidence>
<proteinExistence type="inferred from homology"/>
<dbReference type="SUPFAM" id="SSF89733">
    <property type="entry name" value="L-sulfolactate dehydrogenase-like"/>
    <property type="match status" value="1"/>
</dbReference>
<dbReference type="RefSeq" id="WP_311786659.1">
    <property type="nucleotide sequence ID" value="NZ_JALDYY010000005.1"/>
</dbReference>
<dbReference type="InterPro" id="IPR036111">
    <property type="entry name" value="Mal/L-sulfo/L-lacto_DH-like_sf"/>
</dbReference>
<dbReference type="Gene3D" id="1.10.1530.10">
    <property type="match status" value="1"/>
</dbReference>
<accession>A0AAE3QC65</accession>
<dbReference type="InterPro" id="IPR043144">
    <property type="entry name" value="Mal/L-sulf/L-lact_DH-like_ah"/>
</dbReference>
<comment type="similarity">
    <text evidence="1">Belongs to the LDH2/MDH2 oxidoreductase family.</text>
</comment>
<reference evidence="3" key="1">
    <citation type="submission" date="2022-03" db="EMBL/GenBank/DDBJ databases">
        <title>Fererhizobium litorale gen. nov., sp. nov., isolated from sandy sediments of the Sea of Japan seashore.</title>
        <authorList>
            <person name="Romanenko L."/>
            <person name="Kurilenko V."/>
            <person name="Otstavnykh N."/>
            <person name="Svetashev V."/>
            <person name="Tekutyeva L."/>
            <person name="Isaeva M."/>
            <person name="Mikhailov V."/>
        </authorList>
    </citation>
    <scope>NUCLEOTIDE SEQUENCE</scope>
    <source>
        <strain evidence="3">KMM 9576</strain>
    </source>
</reference>
<keyword evidence="4" id="KW-1185">Reference proteome</keyword>
<dbReference type="PANTHER" id="PTHR11091:SF0">
    <property type="entry name" value="MALATE DEHYDROGENASE"/>
    <property type="match status" value="1"/>
</dbReference>
<dbReference type="InterPro" id="IPR003767">
    <property type="entry name" value="Malate/L-lactate_DH-like"/>
</dbReference>
<evidence type="ECO:0000256" key="1">
    <source>
        <dbReference type="ARBA" id="ARBA00006056"/>
    </source>
</evidence>
<name>A0AAE3QC65_9HYPH</name>
<protein>
    <submittedName>
        <fullName evidence="3">Ldh family oxidoreductase</fullName>
    </submittedName>
</protein>
<evidence type="ECO:0000256" key="2">
    <source>
        <dbReference type="ARBA" id="ARBA00023002"/>
    </source>
</evidence>
<sequence length="362" mass="38272">MKHVDPSTRFALAELVRFTHGVLSATGADEATADAATRAMMHATRHGVDSHGIRLLPHYVQALEGGRINKRPSVKAVAGFGAVMTLDADHAHGALATYTAMQNAIELAGRFGMGAVAIRNTSHFGPAGAYSVEAANQGFIGISFANSDSFVRLHDGAERFHGTNPISVAVPTAGANPWLLDMATSAVPFNRVLLYRSLGKQLPDAVASDGDGIDTSDAAATEMLAPLGAAFGFKGAALAGIAEIFSAVLTGMRLSFDIAPMGGPDFATPREMGAFVMAVKPDAFVDRETFYQGMARYLERLRGSRCRQDGQVMAPGDREWKVAEGRERNGVALDPATASAFVELSERYRVPLPGQARIAAPE</sequence>
<dbReference type="PANTHER" id="PTHR11091">
    <property type="entry name" value="OXIDOREDUCTASE-RELATED"/>
    <property type="match status" value="1"/>
</dbReference>
<dbReference type="Pfam" id="PF02615">
    <property type="entry name" value="Ldh_2"/>
    <property type="match status" value="1"/>
</dbReference>
<gene>
    <name evidence="3" type="ORF">MRS75_09865</name>
</gene>
<dbReference type="EMBL" id="JALDYZ010000004">
    <property type="protein sequence ID" value="MDI7922390.1"/>
    <property type="molecule type" value="Genomic_DNA"/>
</dbReference>
<evidence type="ECO:0000313" key="4">
    <source>
        <dbReference type="Proteomes" id="UP001161580"/>
    </source>
</evidence>
<keyword evidence="2" id="KW-0560">Oxidoreductase</keyword>
<dbReference type="Gene3D" id="3.30.1370.60">
    <property type="entry name" value="Hypothetical oxidoreductase yiak, domain 2"/>
    <property type="match status" value="1"/>
</dbReference>
<dbReference type="InterPro" id="IPR043143">
    <property type="entry name" value="Mal/L-sulf/L-lact_DH-like_NADP"/>
</dbReference>